<feature type="transmembrane region" description="Helical" evidence="1">
    <location>
        <begin position="26"/>
        <end position="43"/>
    </location>
</feature>
<keyword evidence="3" id="KW-1185">Reference proteome</keyword>
<dbReference type="EMBL" id="ML735000">
    <property type="protein sequence ID" value="KAB8202725.1"/>
    <property type="molecule type" value="Genomic_DNA"/>
</dbReference>
<keyword evidence="1" id="KW-1133">Transmembrane helix</keyword>
<dbReference type="VEuPathDB" id="FungiDB:BDV34DRAFT_200494"/>
<sequence>MPISVKCSCDAKQCYIWYDRTRDMRLLSYAVILSSAITIGFRYPTPLQKTRVMLYLCMHA</sequence>
<dbReference type="AlphaFoldDB" id="A0A5N6DBX0"/>
<organism evidence="2 3">
    <name type="scientific">Aspergillus parasiticus</name>
    <dbReference type="NCBI Taxonomy" id="5067"/>
    <lineage>
        <taxon>Eukaryota</taxon>
        <taxon>Fungi</taxon>
        <taxon>Dikarya</taxon>
        <taxon>Ascomycota</taxon>
        <taxon>Pezizomycotina</taxon>
        <taxon>Eurotiomycetes</taxon>
        <taxon>Eurotiomycetidae</taxon>
        <taxon>Eurotiales</taxon>
        <taxon>Aspergillaceae</taxon>
        <taxon>Aspergillus</taxon>
        <taxon>Aspergillus subgen. Circumdati</taxon>
    </lineage>
</organism>
<gene>
    <name evidence="2" type="ORF">BDV34DRAFT_200494</name>
</gene>
<keyword evidence="1" id="KW-0472">Membrane</keyword>
<evidence type="ECO:0000313" key="2">
    <source>
        <dbReference type="EMBL" id="KAB8202725.1"/>
    </source>
</evidence>
<evidence type="ECO:0000313" key="3">
    <source>
        <dbReference type="Proteomes" id="UP000326532"/>
    </source>
</evidence>
<reference evidence="2 3" key="1">
    <citation type="submission" date="2019-04" db="EMBL/GenBank/DDBJ databases">
        <title>Fungal friends and foes A comparative genomics study of 23 Aspergillus species from section Flavi.</title>
        <authorList>
            <consortium name="DOE Joint Genome Institute"/>
            <person name="Kjaerbolling I."/>
            <person name="Vesth T.C."/>
            <person name="Frisvad J.C."/>
            <person name="Nybo J.L."/>
            <person name="Theobald S."/>
            <person name="Kildgaard S."/>
            <person name="Petersen T.I."/>
            <person name="Kuo A."/>
            <person name="Sato A."/>
            <person name="Lyhne E.K."/>
            <person name="Kogle M.E."/>
            <person name="Wiebenga A."/>
            <person name="Kun R.S."/>
            <person name="Lubbers R.J."/>
            <person name="Makela M.R."/>
            <person name="Barry K."/>
            <person name="Chovatia M."/>
            <person name="Clum A."/>
            <person name="Daum C."/>
            <person name="Haridas S."/>
            <person name="He G."/>
            <person name="LaButti K."/>
            <person name="Lipzen A."/>
            <person name="Mondo S."/>
            <person name="Pangilinan J."/>
            <person name="Riley R."/>
            <person name="Salamov A."/>
            <person name="Simmons B.A."/>
            <person name="Magnuson J.K."/>
            <person name="Henrissat B."/>
            <person name="Mortensen U.H."/>
            <person name="Larsen T.O."/>
            <person name="De vries R.P."/>
            <person name="Grigoriev I.V."/>
            <person name="Machida M."/>
            <person name="Baker S.E."/>
            <person name="Andersen M.R."/>
        </authorList>
    </citation>
    <scope>NUCLEOTIDE SEQUENCE [LARGE SCALE GENOMIC DNA]</scope>
    <source>
        <strain evidence="2 3">CBS 117618</strain>
    </source>
</reference>
<keyword evidence="1" id="KW-0812">Transmembrane</keyword>
<accession>A0A5N6DBX0</accession>
<dbReference type="Proteomes" id="UP000326532">
    <property type="component" value="Unassembled WGS sequence"/>
</dbReference>
<proteinExistence type="predicted"/>
<evidence type="ECO:0000256" key="1">
    <source>
        <dbReference type="SAM" id="Phobius"/>
    </source>
</evidence>
<name>A0A5N6DBX0_ASPPA</name>
<protein>
    <submittedName>
        <fullName evidence="2">Uncharacterized protein</fullName>
    </submittedName>
</protein>